<feature type="region of interest" description="Disordered" evidence="1">
    <location>
        <begin position="43"/>
        <end position="63"/>
    </location>
</feature>
<name>A0ABV2LDJ5_9HYPH</name>
<gene>
    <name evidence="2" type="ORF">ABID43_004945</name>
</gene>
<reference evidence="2 3" key="1">
    <citation type="submission" date="2024-06" db="EMBL/GenBank/DDBJ databases">
        <title>Genomic Encyclopedia of Type Strains, Phase IV (KMG-IV): sequencing the most valuable type-strain genomes for metagenomic binning, comparative biology and taxonomic classification.</title>
        <authorList>
            <person name="Goeker M."/>
        </authorList>
    </citation>
    <scope>NUCLEOTIDE SEQUENCE [LARGE SCALE GENOMIC DNA]</scope>
    <source>
        <strain evidence="2 3">DSM 21331</strain>
    </source>
</reference>
<evidence type="ECO:0000313" key="3">
    <source>
        <dbReference type="Proteomes" id="UP001549145"/>
    </source>
</evidence>
<dbReference type="EMBL" id="JBEPMM010000027">
    <property type="protein sequence ID" value="MET3695377.1"/>
    <property type="molecule type" value="Genomic_DNA"/>
</dbReference>
<keyword evidence="3" id="KW-1185">Reference proteome</keyword>
<evidence type="ECO:0000313" key="2">
    <source>
        <dbReference type="EMBL" id="MET3695377.1"/>
    </source>
</evidence>
<comment type="caution">
    <text evidence="2">The sequence shown here is derived from an EMBL/GenBank/DDBJ whole genome shotgun (WGS) entry which is preliminary data.</text>
</comment>
<evidence type="ECO:0000256" key="1">
    <source>
        <dbReference type="SAM" id="MobiDB-lite"/>
    </source>
</evidence>
<accession>A0ABV2LDJ5</accession>
<protein>
    <submittedName>
        <fullName evidence="2">Uncharacterized protein</fullName>
    </submittedName>
</protein>
<proteinExistence type="predicted"/>
<sequence>MTREELAALAETAEQRTKGYLRAALADPAIKDAVHSRYAPHVLAGPAVANDQPRAPSNGRKRA</sequence>
<dbReference type="Proteomes" id="UP001549145">
    <property type="component" value="Unassembled WGS sequence"/>
</dbReference>
<organism evidence="2 3">
    <name type="scientific">Methylobacterium goesingense</name>
    <dbReference type="NCBI Taxonomy" id="243690"/>
    <lineage>
        <taxon>Bacteria</taxon>
        <taxon>Pseudomonadati</taxon>
        <taxon>Pseudomonadota</taxon>
        <taxon>Alphaproteobacteria</taxon>
        <taxon>Hyphomicrobiales</taxon>
        <taxon>Methylobacteriaceae</taxon>
        <taxon>Methylobacterium</taxon>
    </lineage>
</organism>
<dbReference type="RefSeq" id="WP_238279334.1">
    <property type="nucleotide sequence ID" value="NZ_BPQL01000055.1"/>
</dbReference>